<dbReference type="EMBL" id="BPLR01008449">
    <property type="protein sequence ID" value="GIY24771.1"/>
    <property type="molecule type" value="Genomic_DNA"/>
</dbReference>
<evidence type="ECO:0000313" key="2">
    <source>
        <dbReference type="EMBL" id="GIY24771.1"/>
    </source>
</evidence>
<proteinExistence type="predicted"/>
<sequence length="77" mass="8919">KGISPVDIKTRKRASMTRTPSKKLYSKLDSLSMPGMKFGLMSTNEAIFIVYKMRLDSIYTREETRFDDDHMGFFSKS</sequence>
<comment type="caution">
    <text evidence="2">The sequence shown here is derived from an EMBL/GenBank/DDBJ whole genome shotgun (WGS) entry which is preliminary data.</text>
</comment>
<feature type="non-terminal residue" evidence="2">
    <location>
        <position position="1"/>
    </location>
</feature>
<keyword evidence="3" id="KW-1185">Reference proteome</keyword>
<evidence type="ECO:0000256" key="1">
    <source>
        <dbReference type="SAM" id="MobiDB-lite"/>
    </source>
</evidence>
<accession>A0AAV4RVD9</accession>
<gene>
    <name evidence="2" type="ORF">CEXT_66221</name>
</gene>
<feature type="compositionally biased region" description="Basic residues" evidence="1">
    <location>
        <begin position="10"/>
        <end position="21"/>
    </location>
</feature>
<organism evidence="2 3">
    <name type="scientific">Caerostris extrusa</name>
    <name type="common">Bark spider</name>
    <name type="synonym">Caerostris bankana</name>
    <dbReference type="NCBI Taxonomy" id="172846"/>
    <lineage>
        <taxon>Eukaryota</taxon>
        <taxon>Metazoa</taxon>
        <taxon>Ecdysozoa</taxon>
        <taxon>Arthropoda</taxon>
        <taxon>Chelicerata</taxon>
        <taxon>Arachnida</taxon>
        <taxon>Araneae</taxon>
        <taxon>Araneomorphae</taxon>
        <taxon>Entelegynae</taxon>
        <taxon>Araneoidea</taxon>
        <taxon>Araneidae</taxon>
        <taxon>Caerostris</taxon>
    </lineage>
</organism>
<feature type="region of interest" description="Disordered" evidence="1">
    <location>
        <begin position="1"/>
        <end position="21"/>
    </location>
</feature>
<dbReference type="AlphaFoldDB" id="A0AAV4RVD9"/>
<dbReference type="Proteomes" id="UP001054945">
    <property type="component" value="Unassembled WGS sequence"/>
</dbReference>
<evidence type="ECO:0000313" key="3">
    <source>
        <dbReference type="Proteomes" id="UP001054945"/>
    </source>
</evidence>
<reference evidence="2 3" key="1">
    <citation type="submission" date="2021-06" db="EMBL/GenBank/DDBJ databases">
        <title>Caerostris extrusa draft genome.</title>
        <authorList>
            <person name="Kono N."/>
            <person name="Arakawa K."/>
        </authorList>
    </citation>
    <scope>NUCLEOTIDE SEQUENCE [LARGE SCALE GENOMIC DNA]</scope>
</reference>
<protein>
    <submittedName>
        <fullName evidence="2">Uncharacterized protein</fullName>
    </submittedName>
</protein>
<name>A0AAV4RVD9_CAEEX</name>